<dbReference type="Pfam" id="PF04183">
    <property type="entry name" value="IucA_IucC"/>
    <property type="match status" value="1"/>
</dbReference>
<proteinExistence type="predicted"/>
<dbReference type="PANTHER" id="PTHR34384">
    <property type="entry name" value="L-2,3-DIAMINOPROPANOATE--CITRATE LIGASE"/>
    <property type="match status" value="1"/>
</dbReference>
<dbReference type="Gene3D" id="6.10.250.3370">
    <property type="match status" value="1"/>
</dbReference>
<dbReference type="EMBL" id="CP089982">
    <property type="protein sequence ID" value="WXB00280.1"/>
    <property type="molecule type" value="Genomic_DNA"/>
</dbReference>
<gene>
    <name evidence="4" type="ORF">LZC95_47495</name>
</gene>
<organism evidence="4 5">
    <name type="scientific">Pendulispora brunnea</name>
    <dbReference type="NCBI Taxonomy" id="2905690"/>
    <lineage>
        <taxon>Bacteria</taxon>
        <taxon>Pseudomonadati</taxon>
        <taxon>Myxococcota</taxon>
        <taxon>Myxococcia</taxon>
        <taxon>Myxococcales</taxon>
        <taxon>Sorangiineae</taxon>
        <taxon>Pendulisporaceae</taxon>
        <taxon>Pendulispora</taxon>
    </lineage>
</organism>
<name>A0ABZ2KQD0_9BACT</name>
<dbReference type="PANTHER" id="PTHR34384:SF6">
    <property type="entry name" value="STAPHYLOFERRIN B SYNTHASE"/>
    <property type="match status" value="1"/>
</dbReference>
<dbReference type="Pfam" id="PF06276">
    <property type="entry name" value="FhuF"/>
    <property type="match status" value="1"/>
</dbReference>
<dbReference type="InterPro" id="IPR037455">
    <property type="entry name" value="LucA/IucC-like"/>
</dbReference>
<feature type="domain" description="Aerobactin siderophore biosynthesis IucA/IucC N-terminal" evidence="2">
    <location>
        <begin position="149"/>
        <end position="399"/>
    </location>
</feature>
<dbReference type="InterPro" id="IPR007310">
    <property type="entry name" value="Aerobactin_biosyn_IucA/IucC_N"/>
</dbReference>
<dbReference type="Gene3D" id="3.30.310.280">
    <property type="match status" value="1"/>
</dbReference>
<accession>A0ABZ2KQD0</accession>
<evidence type="ECO:0000313" key="5">
    <source>
        <dbReference type="Proteomes" id="UP001379533"/>
    </source>
</evidence>
<reference evidence="4 5" key="1">
    <citation type="submission" date="2021-12" db="EMBL/GenBank/DDBJ databases">
        <title>Discovery of the Pendulisporaceae a myxobacterial family with distinct sporulation behavior and unique specialized metabolism.</title>
        <authorList>
            <person name="Garcia R."/>
            <person name="Popoff A."/>
            <person name="Bader C.D."/>
            <person name="Loehr J."/>
            <person name="Walesch S."/>
            <person name="Walt C."/>
            <person name="Boldt J."/>
            <person name="Bunk B."/>
            <person name="Haeckl F.J.F.P.J."/>
            <person name="Gunesch A.P."/>
            <person name="Birkelbach J."/>
            <person name="Nuebel U."/>
            <person name="Pietschmann T."/>
            <person name="Bach T."/>
            <person name="Mueller R."/>
        </authorList>
    </citation>
    <scope>NUCLEOTIDE SEQUENCE [LARGE SCALE GENOMIC DNA]</scope>
    <source>
        <strain evidence="4 5">MSr12523</strain>
    </source>
</reference>
<evidence type="ECO:0000259" key="2">
    <source>
        <dbReference type="Pfam" id="PF04183"/>
    </source>
</evidence>
<sequence>MKTSISSSPGAAVAHLDPRTWAIVNRQHVRKILGEFAHELLITPDLEGTVEGWGHYRLATDQPNVEYRFRARILQLDHWHIDGESIEKFVDGARTPLDSLALILELHTTLGINPAMLPTYMEEITSTLYGAAYKYETQRLTAVELTRASFQEVETSMTEGHPSFVANNGRIGFDALDYRAYAPEAASPVSLIWIAVHESRAAFASIDGLTYGDLIREELGDTVLDSFHGILRGKGLNPESYLFMPVHPWQWFNKLASIFAPDIAAQRLVYLGSSEDRYFAQQSIRTFFNTTNPQKRYVKTSLSILNMGFMRGLSPYYMGGTPAINQWVHETIGKDAYLRENGFSILREVATVGYRNTYYEAAIPGDSPYKKMLAALWRESPIPQLTEGQRLMTMASLLHRDREGGSVLMELIASSGVGADTWLRSYLKAYLSPLLHCFYAYDMVFMPHGENLILVLQNNVPVRALMKDVAEEVAVMNKNAVLPEKVKRLAVSVPEELKILSIFTDVFDCIFRYVGHVLVEHGVPEERFWKLVAECVHDYRRSRPDLGEKFDRYDLFAPEFTRSCLNRLQLGNNQQMIDLADPAKNLKFAGTLKNPIAAFKA</sequence>
<keyword evidence="5" id="KW-1185">Reference proteome</keyword>
<evidence type="ECO:0000259" key="3">
    <source>
        <dbReference type="Pfam" id="PF06276"/>
    </source>
</evidence>
<evidence type="ECO:0000313" key="4">
    <source>
        <dbReference type="EMBL" id="WXB00280.1"/>
    </source>
</evidence>
<dbReference type="InterPro" id="IPR022770">
    <property type="entry name" value="IucA/IucC-like_C"/>
</dbReference>
<comment type="pathway">
    <text evidence="1">Siderophore biosynthesis.</text>
</comment>
<protein>
    <submittedName>
        <fullName evidence="4">IucA/IucC family siderophore biosynthesis protein</fullName>
    </submittedName>
</protein>
<feature type="domain" description="Aerobactin siderophore biosynthesis IucA/IucC-like C-terminal" evidence="3">
    <location>
        <begin position="421"/>
        <end position="577"/>
    </location>
</feature>
<evidence type="ECO:0000256" key="1">
    <source>
        <dbReference type="ARBA" id="ARBA00004924"/>
    </source>
</evidence>
<dbReference type="Proteomes" id="UP001379533">
    <property type="component" value="Chromosome"/>
</dbReference>
<dbReference type="Gene3D" id="1.10.510.40">
    <property type="match status" value="1"/>
</dbReference>